<accession>A0A9D0ZMA2</accession>
<feature type="domain" description="Metallo-beta-lactamase" evidence="1">
    <location>
        <begin position="13"/>
        <end position="193"/>
    </location>
</feature>
<gene>
    <name evidence="2" type="ORF">IAA52_02375</name>
</gene>
<evidence type="ECO:0000313" key="2">
    <source>
        <dbReference type="EMBL" id="HIQ81929.1"/>
    </source>
</evidence>
<dbReference type="Gene3D" id="3.60.15.10">
    <property type="entry name" value="Ribonuclease Z/Hydroxyacylglutathione hydrolase-like"/>
    <property type="match status" value="1"/>
</dbReference>
<dbReference type="Proteomes" id="UP000824260">
    <property type="component" value="Unassembled WGS sequence"/>
</dbReference>
<dbReference type="InterPro" id="IPR052533">
    <property type="entry name" value="WalJ/YycJ-like"/>
</dbReference>
<dbReference type="InterPro" id="IPR001279">
    <property type="entry name" value="Metallo-B-lactamas"/>
</dbReference>
<evidence type="ECO:0000313" key="3">
    <source>
        <dbReference type="Proteomes" id="UP000824260"/>
    </source>
</evidence>
<protein>
    <submittedName>
        <fullName evidence="2">MBL fold metallo-hydrolase</fullName>
    </submittedName>
</protein>
<dbReference type="SMART" id="SM00849">
    <property type="entry name" value="Lactamase_B"/>
    <property type="match status" value="1"/>
</dbReference>
<reference evidence="2" key="1">
    <citation type="submission" date="2020-10" db="EMBL/GenBank/DDBJ databases">
        <authorList>
            <person name="Gilroy R."/>
        </authorList>
    </citation>
    <scope>NUCLEOTIDE SEQUENCE</scope>
    <source>
        <strain evidence="2">ChiSjej6B24-2974</strain>
    </source>
</reference>
<dbReference type="InterPro" id="IPR036866">
    <property type="entry name" value="RibonucZ/Hydroxyglut_hydro"/>
</dbReference>
<proteinExistence type="predicted"/>
<dbReference type="Pfam" id="PF12706">
    <property type="entry name" value="Lactamase_B_2"/>
    <property type="match status" value="1"/>
</dbReference>
<sequence>MELRFSPLFSGSSGNSLYAGCDGGHLLVDAGVSCARVVAELRKIGVSPAQLAGILVTHEHIDHIRGAGVLSRKYDLPVYASEGTWTAMEEKLGGVAMKNVRVLEPLQDFYVGGMNVTAFDIPHDAAQPVGYTISLGGARLSVATDIGCVRESWLGVVAGSDAVVLESNYDPDMLRAGPYPYALKQRILGRRGHLANDDAGQAAVELVRRGARQIILGHLSKENNFPALAEKCCALALTADGVDLETDAALCVANRDGLTGMFSVRMGF</sequence>
<dbReference type="EMBL" id="DVFZ01000025">
    <property type="protein sequence ID" value="HIQ81929.1"/>
    <property type="molecule type" value="Genomic_DNA"/>
</dbReference>
<evidence type="ECO:0000259" key="1">
    <source>
        <dbReference type="SMART" id="SM00849"/>
    </source>
</evidence>
<dbReference type="AlphaFoldDB" id="A0A9D0ZMA2"/>
<dbReference type="PANTHER" id="PTHR47619:SF1">
    <property type="entry name" value="EXODEOXYRIBONUCLEASE WALJ"/>
    <property type="match status" value="1"/>
</dbReference>
<dbReference type="SUPFAM" id="SSF56281">
    <property type="entry name" value="Metallo-hydrolase/oxidoreductase"/>
    <property type="match status" value="1"/>
</dbReference>
<reference evidence="2" key="2">
    <citation type="journal article" date="2021" name="PeerJ">
        <title>Extensive microbial diversity within the chicken gut microbiome revealed by metagenomics and culture.</title>
        <authorList>
            <person name="Gilroy R."/>
            <person name="Ravi A."/>
            <person name="Getino M."/>
            <person name="Pursley I."/>
            <person name="Horton D.L."/>
            <person name="Alikhan N.F."/>
            <person name="Baker D."/>
            <person name="Gharbi K."/>
            <person name="Hall N."/>
            <person name="Watson M."/>
            <person name="Adriaenssens E.M."/>
            <person name="Foster-Nyarko E."/>
            <person name="Jarju S."/>
            <person name="Secka A."/>
            <person name="Antonio M."/>
            <person name="Oren A."/>
            <person name="Chaudhuri R.R."/>
            <person name="La Ragione R."/>
            <person name="Hildebrand F."/>
            <person name="Pallen M.J."/>
        </authorList>
    </citation>
    <scope>NUCLEOTIDE SEQUENCE</scope>
    <source>
        <strain evidence="2">ChiSjej6B24-2974</strain>
    </source>
</reference>
<name>A0A9D0ZMA2_9FIRM</name>
<comment type="caution">
    <text evidence="2">The sequence shown here is derived from an EMBL/GenBank/DDBJ whole genome shotgun (WGS) entry which is preliminary data.</text>
</comment>
<dbReference type="PANTHER" id="PTHR47619">
    <property type="entry name" value="METALLO-HYDROLASE YYCJ-RELATED"/>
    <property type="match status" value="1"/>
</dbReference>
<organism evidence="2 3">
    <name type="scientific">Candidatus Pullichristensenella stercorigallinarum</name>
    <dbReference type="NCBI Taxonomy" id="2840909"/>
    <lineage>
        <taxon>Bacteria</taxon>
        <taxon>Bacillati</taxon>
        <taxon>Bacillota</taxon>
        <taxon>Clostridia</taxon>
        <taxon>Candidatus Pullichristensenella</taxon>
    </lineage>
</organism>